<dbReference type="PANTHER" id="PTHR32322">
    <property type="entry name" value="INNER MEMBRANE TRANSPORTER"/>
    <property type="match status" value="1"/>
</dbReference>
<evidence type="ECO:0000256" key="3">
    <source>
        <dbReference type="ARBA" id="ARBA00022692"/>
    </source>
</evidence>
<evidence type="ECO:0000256" key="2">
    <source>
        <dbReference type="ARBA" id="ARBA00007362"/>
    </source>
</evidence>
<dbReference type="Proteomes" id="UP001343724">
    <property type="component" value="Unassembled WGS sequence"/>
</dbReference>
<evidence type="ECO:0000256" key="4">
    <source>
        <dbReference type="ARBA" id="ARBA00022989"/>
    </source>
</evidence>
<dbReference type="InterPro" id="IPR050638">
    <property type="entry name" value="AA-Vitamin_Transporters"/>
</dbReference>
<feature type="domain" description="EamA" evidence="7">
    <location>
        <begin position="69"/>
        <end position="207"/>
    </location>
</feature>
<feature type="transmembrane region" description="Helical" evidence="6">
    <location>
        <begin position="34"/>
        <end position="55"/>
    </location>
</feature>
<gene>
    <name evidence="8" type="ORF">VJ920_08675</name>
</gene>
<reference evidence="8 9" key="1">
    <citation type="submission" date="2024-01" db="EMBL/GenBank/DDBJ databases">
        <title>novel species in genus Adlercreutzia.</title>
        <authorList>
            <person name="Liu X."/>
        </authorList>
    </citation>
    <scope>NUCLEOTIDE SEQUENCE [LARGE SCALE GENOMIC DNA]</scope>
    <source>
        <strain evidence="8 9">R22</strain>
    </source>
</reference>
<comment type="subcellular location">
    <subcellularLocation>
        <location evidence="1">Membrane</location>
        <topology evidence="1">Multi-pass membrane protein</topology>
    </subcellularLocation>
</comment>
<dbReference type="RefSeq" id="WP_326454888.1">
    <property type="nucleotide sequence ID" value="NZ_JAYMFH010000012.1"/>
</dbReference>
<dbReference type="InterPro" id="IPR037185">
    <property type="entry name" value="EmrE-like"/>
</dbReference>
<dbReference type="EMBL" id="JAYMFH010000012">
    <property type="protein sequence ID" value="MEC4295384.1"/>
    <property type="molecule type" value="Genomic_DNA"/>
</dbReference>
<accession>A0ABU6IZS1</accession>
<feature type="transmembrane region" description="Helical" evidence="6">
    <location>
        <begin position="105"/>
        <end position="123"/>
    </location>
</feature>
<evidence type="ECO:0000313" key="8">
    <source>
        <dbReference type="EMBL" id="MEC4295384.1"/>
    </source>
</evidence>
<keyword evidence="3 6" id="KW-0812">Transmembrane</keyword>
<dbReference type="Gene3D" id="1.10.3730.20">
    <property type="match status" value="1"/>
</dbReference>
<protein>
    <submittedName>
        <fullName evidence="8">DMT family transporter</fullName>
    </submittedName>
</protein>
<feature type="transmembrane region" description="Helical" evidence="6">
    <location>
        <begin position="67"/>
        <end position="84"/>
    </location>
</feature>
<dbReference type="Pfam" id="PF00892">
    <property type="entry name" value="EamA"/>
    <property type="match status" value="1"/>
</dbReference>
<feature type="transmembrane region" description="Helical" evidence="6">
    <location>
        <begin position="6"/>
        <end position="25"/>
    </location>
</feature>
<evidence type="ECO:0000256" key="1">
    <source>
        <dbReference type="ARBA" id="ARBA00004141"/>
    </source>
</evidence>
<feature type="transmembrane region" description="Helical" evidence="6">
    <location>
        <begin position="168"/>
        <end position="184"/>
    </location>
</feature>
<dbReference type="PANTHER" id="PTHR32322:SF2">
    <property type="entry name" value="EAMA DOMAIN-CONTAINING PROTEIN"/>
    <property type="match status" value="1"/>
</dbReference>
<keyword evidence="5 6" id="KW-0472">Membrane</keyword>
<keyword evidence="9" id="KW-1185">Reference proteome</keyword>
<feature type="transmembrane region" description="Helical" evidence="6">
    <location>
        <begin position="135"/>
        <end position="156"/>
    </location>
</feature>
<comment type="caution">
    <text evidence="8">The sequence shown here is derived from an EMBL/GenBank/DDBJ whole genome shotgun (WGS) entry which is preliminary data.</text>
</comment>
<evidence type="ECO:0000259" key="7">
    <source>
        <dbReference type="Pfam" id="PF00892"/>
    </source>
</evidence>
<evidence type="ECO:0000256" key="6">
    <source>
        <dbReference type="SAM" id="Phobius"/>
    </source>
</evidence>
<sequence>MKAHLLAAFTVFVWGITFVSTKVLLVDFSPMHILFIRFALGFMLAMSGIAVVSLASGGSAGADTTSNLIGCGLALGAACVWAAYSTTVDRIAGAGYETLASTKRIFGWGLLFMMPMIPFGGALPDISALASPVNAGNLLFLGLVASAACFATWGFAVKHLGPVTTSTYIYLVPAITAATSVIILGEPFTATIAAGLVLTIAGLVISNR</sequence>
<proteinExistence type="inferred from homology"/>
<evidence type="ECO:0000313" key="9">
    <source>
        <dbReference type="Proteomes" id="UP001343724"/>
    </source>
</evidence>
<keyword evidence="4 6" id="KW-1133">Transmembrane helix</keyword>
<comment type="similarity">
    <text evidence="2">Belongs to the EamA transporter family.</text>
</comment>
<name>A0ABU6IZS1_9ACTN</name>
<evidence type="ECO:0000256" key="5">
    <source>
        <dbReference type="ARBA" id="ARBA00023136"/>
    </source>
</evidence>
<dbReference type="SUPFAM" id="SSF103481">
    <property type="entry name" value="Multidrug resistance efflux transporter EmrE"/>
    <property type="match status" value="1"/>
</dbReference>
<feature type="transmembrane region" description="Helical" evidence="6">
    <location>
        <begin position="190"/>
        <end position="206"/>
    </location>
</feature>
<dbReference type="InterPro" id="IPR000620">
    <property type="entry name" value="EamA_dom"/>
</dbReference>
<organism evidence="8 9">
    <name type="scientific">Adlercreutzia shanghongiae</name>
    <dbReference type="NCBI Taxonomy" id="3111773"/>
    <lineage>
        <taxon>Bacteria</taxon>
        <taxon>Bacillati</taxon>
        <taxon>Actinomycetota</taxon>
        <taxon>Coriobacteriia</taxon>
        <taxon>Eggerthellales</taxon>
        <taxon>Eggerthellaceae</taxon>
        <taxon>Adlercreutzia</taxon>
    </lineage>
</organism>